<keyword evidence="1" id="KW-0472">Membrane</keyword>
<dbReference type="EMBL" id="RXGA01000003">
    <property type="protein sequence ID" value="RWX73012.1"/>
    <property type="molecule type" value="Genomic_DNA"/>
</dbReference>
<sequence length="74" mass="8910">MFELFLTNEYATLILLDMLRGVFGTYGWGLPAAWQGSWAVIYLEEFLLWWIFPVVSMLWWRSWIKKHPELAEEI</sequence>
<comment type="caution">
    <text evidence="2">The sequence shown here is derived from an EMBL/GenBank/DDBJ whole genome shotgun (WGS) entry which is preliminary data.</text>
</comment>
<dbReference type="Proteomes" id="UP000288215">
    <property type="component" value="Unassembled WGS sequence"/>
</dbReference>
<gene>
    <name evidence="2" type="ORF">Metus_0986</name>
</gene>
<proteinExistence type="predicted"/>
<evidence type="ECO:0000256" key="1">
    <source>
        <dbReference type="SAM" id="Phobius"/>
    </source>
</evidence>
<reference evidence="2 3" key="1">
    <citation type="submission" date="2018-12" db="EMBL/GenBank/DDBJ databases">
        <title>The complete genome of the methanogenic archaea of the candidate phylum Verstraetearchaeota, obtained from the metagenome of underground thermal water.</title>
        <authorList>
            <person name="Kadnikov V.V."/>
            <person name="Mardanov A.V."/>
            <person name="Beletsky A.V."/>
            <person name="Karnachuk O.V."/>
            <person name="Ravin N.V."/>
        </authorList>
    </citation>
    <scope>NUCLEOTIDE SEQUENCE [LARGE SCALE GENOMIC DNA]</scope>
    <source>
        <strain evidence="2">Ch88</strain>
    </source>
</reference>
<dbReference type="AlphaFoldDB" id="A0A444L608"/>
<feature type="transmembrane region" description="Helical" evidence="1">
    <location>
        <begin position="40"/>
        <end position="60"/>
    </location>
</feature>
<organism evidence="2 3">
    <name type="scientific">Methanosuratincola subterraneus</name>
    <dbReference type="NCBI Taxonomy" id="2593994"/>
    <lineage>
        <taxon>Archaea</taxon>
        <taxon>Thermoproteota</taxon>
        <taxon>Methanosuratincolia</taxon>
        <taxon>Candidatus Methanomethylicales</taxon>
        <taxon>Candidatus Methanomethylicaceae</taxon>
        <taxon>Candidatus Methanosuratincola (ex Vanwonterghem et al. 2016)</taxon>
    </lineage>
</organism>
<keyword evidence="1" id="KW-1133">Transmembrane helix</keyword>
<evidence type="ECO:0000313" key="3">
    <source>
        <dbReference type="Proteomes" id="UP000288215"/>
    </source>
</evidence>
<name>A0A444L608_METS7</name>
<keyword evidence="1" id="KW-0812">Transmembrane</keyword>
<evidence type="ECO:0000313" key="2">
    <source>
        <dbReference type="EMBL" id="RWX73012.1"/>
    </source>
</evidence>
<protein>
    <submittedName>
        <fullName evidence="2">Uncharacterized protein</fullName>
    </submittedName>
</protein>
<accession>A0A444L608</accession>